<name>A0A165MDK8_EXIGL</name>
<evidence type="ECO:0000313" key="2">
    <source>
        <dbReference type="Proteomes" id="UP000077266"/>
    </source>
</evidence>
<sequence>MAINLSFVRDKIASDREQYTARATIIQSLINRIRASEIVPDAEIERNRRLAWGLNADGTLVDRPVSWREVFFGRKT</sequence>
<reference evidence="1 2" key="1">
    <citation type="journal article" date="2016" name="Mol. Biol. Evol.">
        <title>Comparative Genomics of Early-Diverging Mushroom-Forming Fungi Provides Insights into the Origins of Lignocellulose Decay Capabilities.</title>
        <authorList>
            <person name="Nagy L.G."/>
            <person name="Riley R."/>
            <person name="Tritt A."/>
            <person name="Adam C."/>
            <person name="Daum C."/>
            <person name="Floudas D."/>
            <person name="Sun H."/>
            <person name="Yadav J.S."/>
            <person name="Pangilinan J."/>
            <person name="Larsson K.H."/>
            <person name="Matsuura K."/>
            <person name="Barry K."/>
            <person name="Labutti K."/>
            <person name="Kuo R."/>
            <person name="Ohm R.A."/>
            <person name="Bhattacharya S.S."/>
            <person name="Shirouzu T."/>
            <person name="Yoshinaga Y."/>
            <person name="Martin F.M."/>
            <person name="Grigoriev I.V."/>
            <person name="Hibbett D.S."/>
        </authorList>
    </citation>
    <scope>NUCLEOTIDE SEQUENCE [LARGE SCALE GENOMIC DNA]</scope>
    <source>
        <strain evidence="1 2">HHB12029</strain>
    </source>
</reference>
<proteinExistence type="predicted"/>
<protein>
    <submittedName>
        <fullName evidence="1">Uncharacterized protein</fullName>
    </submittedName>
</protein>
<organism evidence="1 2">
    <name type="scientific">Exidia glandulosa HHB12029</name>
    <dbReference type="NCBI Taxonomy" id="1314781"/>
    <lineage>
        <taxon>Eukaryota</taxon>
        <taxon>Fungi</taxon>
        <taxon>Dikarya</taxon>
        <taxon>Basidiomycota</taxon>
        <taxon>Agaricomycotina</taxon>
        <taxon>Agaricomycetes</taxon>
        <taxon>Auriculariales</taxon>
        <taxon>Exidiaceae</taxon>
        <taxon>Exidia</taxon>
    </lineage>
</organism>
<evidence type="ECO:0000313" key="1">
    <source>
        <dbReference type="EMBL" id="KZV99112.1"/>
    </source>
</evidence>
<dbReference type="EMBL" id="KV425912">
    <property type="protein sequence ID" value="KZV99112.1"/>
    <property type="molecule type" value="Genomic_DNA"/>
</dbReference>
<dbReference type="Proteomes" id="UP000077266">
    <property type="component" value="Unassembled WGS sequence"/>
</dbReference>
<gene>
    <name evidence="1" type="ORF">EXIGLDRAFT_726199</name>
</gene>
<dbReference type="OrthoDB" id="2596179at2759"/>
<accession>A0A165MDK8</accession>
<keyword evidence="2" id="KW-1185">Reference proteome</keyword>
<dbReference type="InParanoid" id="A0A165MDK8"/>
<dbReference type="AlphaFoldDB" id="A0A165MDK8"/>